<evidence type="ECO:0000313" key="3">
    <source>
        <dbReference type="Proteomes" id="UP000594260"/>
    </source>
</evidence>
<dbReference type="EnsemblMetazoa" id="XM_022808073">
    <property type="protein sequence ID" value="XP_022663808"/>
    <property type="gene ID" value="LOC111251475"/>
</dbReference>
<keyword evidence="1" id="KW-0472">Membrane</keyword>
<reference evidence="2" key="1">
    <citation type="submission" date="2021-01" db="UniProtKB">
        <authorList>
            <consortium name="EnsemblMetazoa"/>
        </authorList>
    </citation>
    <scope>IDENTIFICATION</scope>
</reference>
<name>A0A7M7KA75_VARDE</name>
<keyword evidence="1" id="KW-1133">Transmembrane helix</keyword>
<dbReference type="Proteomes" id="UP000594260">
    <property type="component" value="Unplaced"/>
</dbReference>
<proteinExistence type="predicted"/>
<dbReference type="InParanoid" id="A0A7M7KA75"/>
<organism evidence="2 3">
    <name type="scientific">Varroa destructor</name>
    <name type="common">Honeybee mite</name>
    <dbReference type="NCBI Taxonomy" id="109461"/>
    <lineage>
        <taxon>Eukaryota</taxon>
        <taxon>Metazoa</taxon>
        <taxon>Ecdysozoa</taxon>
        <taxon>Arthropoda</taxon>
        <taxon>Chelicerata</taxon>
        <taxon>Arachnida</taxon>
        <taxon>Acari</taxon>
        <taxon>Parasitiformes</taxon>
        <taxon>Mesostigmata</taxon>
        <taxon>Gamasina</taxon>
        <taxon>Dermanyssoidea</taxon>
        <taxon>Varroidae</taxon>
        <taxon>Varroa</taxon>
    </lineage>
</organism>
<keyword evidence="3" id="KW-1185">Reference proteome</keyword>
<evidence type="ECO:0000256" key="1">
    <source>
        <dbReference type="SAM" id="Phobius"/>
    </source>
</evidence>
<dbReference type="RefSeq" id="XP_022663808.1">
    <property type="nucleotide sequence ID" value="XM_022808073.1"/>
</dbReference>
<evidence type="ECO:0000313" key="2">
    <source>
        <dbReference type="EnsemblMetazoa" id="XP_022663808"/>
    </source>
</evidence>
<protein>
    <submittedName>
        <fullName evidence="2">Uncharacterized protein</fullName>
    </submittedName>
</protein>
<feature type="transmembrane region" description="Helical" evidence="1">
    <location>
        <begin position="38"/>
        <end position="64"/>
    </location>
</feature>
<dbReference type="OrthoDB" id="6049566at2759"/>
<accession>A0A7M7KA75</accession>
<keyword evidence="1" id="KW-0812">Transmembrane</keyword>
<dbReference type="KEGG" id="vde:111251475"/>
<dbReference type="GeneID" id="111251475"/>
<sequence>MDIGNSDRHLRHCQLDLGIEHHHDGEDPRLLHSCLDRFLLSVRLCAVFAIGVFVVVLLCMLSLWTDGAISAPLQSSSGRGSGHVINGIPTWTSPCGQDGLGDIPEVKTWSQLQSLLLEIGRHARISSLEAGHKKKLFLENRYNDSTSFESLYQQYVHDWLPRPPATPEDFEKTFEEMNVTTAFRKVYGYLQHYAVGLEQATLDQMFTRKGGFDGHFREVQNSLKQLLCEFDMSISMLKIRKDPDVLRDVMSVEQRKPVDALGEHQIMLRDYVILRDFISITEYVSRLFTRLAKHPEKRPENVLNANRTKSH</sequence>
<dbReference type="AlphaFoldDB" id="A0A7M7KA75"/>